<protein>
    <submittedName>
        <fullName evidence="1">Fructose-2,6-bisphosphatase</fullName>
    </submittedName>
</protein>
<dbReference type="InterPro" id="IPR013078">
    <property type="entry name" value="His_Pase_superF_clade-1"/>
</dbReference>
<dbReference type="GO" id="GO:0016791">
    <property type="term" value="F:phosphatase activity"/>
    <property type="evidence" value="ECO:0007669"/>
    <property type="project" value="TreeGrafter"/>
</dbReference>
<dbReference type="SMART" id="SM00855">
    <property type="entry name" value="PGAM"/>
    <property type="match status" value="1"/>
</dbReference>
<dbReference type="STRING" id="360412.LARV_02762"/>
<dbReference type="Proteomes" id="UP000055060">
    <property type="component" value="Unassembled WGS sequence"/>
</dbReference>
<name>A0A0S7BKD9_9CHLR</name>
<dbReference type="SUPFAM" id="SSF53254">
    <property type="entry name" value="Phosphoglycerate mutase-like"/>
    <property type="match status" value="1"/>
</dbReference>
<dbReference type="AlphaFoldDB" id="A0A0S7BKD9"/>
<evidence type="ECO:0000313" key="1">
    <source>
        <dbReference type="EMBL" id="GAP14982.1"/>
    </source>
</evidence>
<keyword evidence="2" id="KW-1185">Reference proteome</keyword>
<proteinExistence type="predicted"/>
<evidence type="ECO:0000313" key="2">
    <source>
        <dbReference type="Proteomes" id="UP000055060"/>
    </source>
</evidence>
<dbReference type="RefSeq" id="WP_075074192.1">
    <property type="nucleotide sequence ID" value="NZ_DF967972.1"/>
</dbReference>
<reference evidence="1" key="1">
    <citation type="submission" date="2015-07" db="EMBL/GenBank/DDBJ databases">
        <title>Draft Genome Sequences of Anaerolinea thermolimosa IMO-1, Bellilinea caldifistulae GOMI-1, Leptolinea tardivitalis YMTK-2, Levilinea saccharolytica KIBI-1,Longilinea arvoryzae KOME-1, Previously Described as Members of the Anaerolineaceae (Chloroflexi).</title>
        <authorList>
            <person name="Sekiguchi Y."/>
            <person name="Ohashi A."/>
            <person name="Matsuura N."/>
            <person name="Tourlousse M.D."/>
        </authorList>
    </citation>
    <scope>NUCLEOTIDE SEQUENCE [LARGE SCALE GENOMIC DNA]</scope>
    <source>
        <strain evidence="1">KOME-1</strain>
    </source>
</reference>
<dbReference type="InterPro" id="IPR050275">
    <property type="entry name" value="PGM_Phosphatase"/>
</dbReference>
<dbReference type="PANTHER" id="PTHR48100:SF1">
    <property type="entry name" value="HISTIDINE PHOSPHATASE FAMILY PROTEIN-RELATED"/>
    <property type="match status" value="1"/>
</dbReference>
<dbReference type="GO" id="GO:0005737">
    <property type="term" value="C:cytoplasm"/>
    <property type="evidence" value="ECO:0007669"/>
    <property type="project" value="TreeGrafter"/>
</dbReference>
<dbReference type="EMBL" id="DF967972">
    <property type="protein sequence ID" value="GAP14982.1"/>
    <property type="molecule type" value="Genomic_DNA"/>
</dbReference>
<sequence>MSTWIFARHGESEANLLHEFSNRGLKHGLTELGFQQAAHLAQEVSAYPVKEIYCSPLLRARQTAEVIGYRLNLVPQVKDALVEFDTGALEGKTDPESWQAFDEIFQAWLLRKDYSRCFSGGDSFDSIRDRFLPFIQALQEANLNSDRALLFIGHGGTYLCVLPLILKNIDFDFVSRHYLSHTGMVIAEEQKGELFCKVWDGLRL</sequence>
<organism evidence="1">
    <name type="scientific">Longilinea arvoryzae</name>
    <dbReference type="NCBI Taxonomy" id="360412"/>
    <lineage>
        <taxon>Bacteria</taxon>
        <taxon>Bacillati</taxon>
        <taxon>Chloroflexota</taxon>
        <taxon>Anaerolineae</taxon>
        <taxon>Anaerolineales</taxon>
        <taxon>Anaerolineaceae</taxon>
        <taxon>Longilinea</taxon>
    </lineage>
</organism>
<accession>A0A0S7BKD9</accession>
<dbReference type="Gene3D" id="3.40.50.1240">
    <property type="entry name" value="Phosphoglycerate mutase-like"/>
    <property type="match status" value="1"/>
</dbReference>
<dbReference type="Pfam" id="PF00300">
    <property type="entry name" value="His_Phos_1"/>
    <property type="match status" value="1"/>
</dbReference>
<dbReference type="PANTHER" id="PTHR48100">
    <property type="entry name" value="BROAD-SPECIFICITY PHOSPHATASE YOR283W-RELATED"/>
    <property type="match status" value="1"/>
</dbReference>
<gene>
    <name evidence="1" type="ORF">LARV_02762</name>
</gene>
<dbReference type="InterPro" id="IPR029033">
    <property type="entry name" value="His_PPase_superfam"/>
</dbReference>
<dbReference type="CDD" id="cd07067">
    <property type="entry name" value="HP_PGM_like"/>
    <property type="match status" value="1"/>
</dbReference>